<sequence length="143" mass="16308">MRNSRASRTAMKWQTLARLFKGEGGGSRRIAKKPTTCNHIHVSQALNNMDQIATSSWETTHWSTIRTSSPAGPSHLLHVICARSKQHLYSPLSFQNLYRIKIVPHQHYMCLPLRIITLARQGLDVGFFVFLIFLPFVIDHVIS</sequence>
<proteinExistence type="predicted"/>
<evidence type="ECO:0000313" key="2">
    <source>
        <dbReference type="Proteomes" id="UP000006729"/>
    </source>
</evidence>
<organism evidence="1 2">
    <name type="scientific">Populus trichocarpa</name>
    <name type="common">Western balsam poplar</name>
    <name type="synonym">Populus balsamifera subsp. trichocarpa</name>
    <dbReference type="NCBI Taxonomy" id="3694"/>
    <lineage>
        <taxon>Eukaryota</taxon>
        <taxon>Viridiplantae</taxon>
        <taxon>Streptophyta</taxon>
        <taxon>Embryophyta</taxon>
        <taxon>Tracheophyta</taxon>
        <taxon>Spermatophyta</taxon>
        <taxon>Magnoliopsida</taxon>
        <taxon>eudicotyledons</taxon>
        <taxon>Gunneridae</taxon>
        <taxon>Pentapetalae</taxon>
        <taxon>rosids</taxon>
        <taxon>fabids</taxon>
        <taxon>Malpighiales</taxon>
        <taxon>Salicaceae</taxon>
        <taxon>Saliceae</taxon>
        <taxon>Populus</taxon>
    </lineage>
</organism>
<protein>
    <submittedName>
        <fullName evidence="1">Uncharacterized protein</fullName>
    </submittedName>
</protein>
<evidence type="ECO:0000313" key="1">
    <source>
        <dbReference type="EMBL" id="KAI9401416.1"/>
    </source>
</evidence>
<dbReference type="Proteomes" id="UP000006729">
    <property type="component" value="Chromosome 1"/>
</dbReference>
<name>A0ACC0TIK5_POPTR</name>
<accession>A0ACC0TIK5</accession>
<dbReference type="EMBL" id="CM009290">
    <property type="protein sequence ID" value="KAI9401416.1"/>
    <property type="molecule type" value="Genomic_DNA"/>
</dbReference>
<reference evidence="1 2" key="1">
    <citation type="journal article" date="2006" name="Science">
        <title>The genome of black cottonwood, Populus trichocarpa (Torr. &amp; Gray).</title>
        <authorList>
            <person name="Tuskan G.A."/>
            <person name="Difazio S."/>
            <person name="Jansson S."/>
            <person name="Bohlmann J."/>
            <person name="Grigoriev I."/>
            <person name="Hellsten U."/>
            <person name="Putnam N."/>
            <person name="Ralph S."/>
            <person name="Rombauts S."/>
            <person name="Salamov A."/>
            <person name="Schein J."/>
            <person name="Sterck L."/>
            <person name="Aerts A."/>
            <person name="Bhalerao R.R."/>
            <person name="Bhalerao R.P."/>
            <person name="Blaudez D."/>
            <person name="Boerjan W."/>
            <person name="Brun A."/>
            <person name="Brunner A."/>
            <person name="Busov V."/>
            <person name="Campbell M."/>
            <person name="Carlson J."/>
            <person name="Chalot M."/>
            <person name="Chapman J."/>
            <person name="Chen G.L."/>
            <person name="Cooper D."/>
            <person name="Coutinho P.M."/>
            <person name="Couturier J."/>
            <person name="Covert S."/>
            <person name="Cronk Q."/>
            <person name="Cunningham R."/>
            <person name="Davis J."/>
            <person name="Degroeve S."/>
            <person name="Dejardin A."/>
            <person name="Depamphilis C."/>
            <person name="Detter J."/>
            <person name="Dirks B."/>
            <person name="Dubchak I."/>
            <person name="Duplessis S."/>
            <person name="Ehlting J."/>
            <person name="Ellis B."/>
            <person name="Gendler K."/>
            <person name="Goodstein D."/>
            <person name="Gribskov M."/>
            <person name="Grimwood J."/>
            <person name="Groover A."/>
            <person name="Gunter L."/>
            <person name="Hamberger B."/>
            <person name="Heinze B."/>
            <person name="Helariutta Y."/>
            <person name="Henrissat B."/>
            <person name="Holligan D."/>
            <person name="Holt R."/>
            <person name="Huang W."/>
            <person name="Islam-Faridi N."/>
            <person name="Jones S."/>
            <person name="Jones-Rhoades M."/>
            <person name="Jorgensen R."/>
            <person name="Joshi C."/>
            <person name="Kangasjarvi J."/>
            <person name="Karlsson J."/>
            <person name="Kelleher C."/>
            <person name="Kirkpatrick R."/>
            <person name="Kirst M."/>
            <person name="Kohler A."/>
            <person name="Kalluri U."/>
            <person name="Larimer F."/>
            <person name="Leebens-Mack J."/>
            <person name="Leple J.C."/>
            <person name="Locascio P."/>
            <person name="Lou Y."/>
            <person name="Lucas S."/>
            <person name="Martin F."/>
            <person name="Montanini B."/>
            <person name="Napoli C."/>
            <person name="Nelson D.R."/>
            <person name="Nelson C."/>
            <person name="Nieminen K."/>
            <person name="Nilsson O."/>
            <person name="Pereda V."/>
            <person name="Peter G."/>
            <person name="Philippe R."/>
            <person name="Pilate G."/>
            <person name="Poliakov A."/>
            <person name="Razumovskaya J."/>
            <person name="Richardson P."/>
            <person name="Rinaldi C."/>
            <person name="Ritland K."/>
            <person name="Rouze P."/>
            <person name="Ryaboy D."/>
            <person name="Schmutz J."/>
            <person name="Schrader J."/>
            <person name="Segerman B."/>
            <person name="Shin H."/>
            <person name="Siddiqui A."/>
            <person name="Sterky F."/>
            <person name="Terry A."/>
            <person name="Tsai C.J."/>
            <person name="Uberbacher E."/>
            <person name="Unneberg P."/>
            <person name="Vahala J."/>
            <person name="Wall K."/>
            <person name="Wessler S."/>
            <person name="Yang G."/>
            <person name="Yin T."/>
            <person name="Douglas C."/>
            <person name="Marra M."/>
            <person name="Sandberg G."/>
            <person name="Van de Peer Y."/>
            <person name="Rokhsar D."/>
        </authorList>
    </citation>
    <scope>NUCLEOTIDE SEQUENCE [LARGE SCALE GENOMIC DNA]</scope>
    <source>
        <strain evidence="2">cv. Nisqually</strain>
    </source>
</reference>
<gene>
    <name evidence="1" type="ORF">POPTR_001G121650v4</name>
</gene>
<keyword evidence="2" id="KW-1185">Reference proteome</keyword>
<comment type="caution">
    <text evidence="1">The sequence shown here is derived from an EMBL/GenBank/DDBJ whole genome shotgun (WGS) entry which is preliminary data.</text>
</comment>